<keyword evidence="1" id="KW-1133">Transmembrane helix</keyword>
<organism evidence="2 3">
    <name type="scientific">Thermanaeromonas toyohensis ToBE</name>
    <dbReference type="NCBI Taxonomy" id="698762"/>
    <lineage>
        <taxon>Bacteria</taxon>
        <taxon>Bacillati</taxon>
        <taxon>Bacillota</taxon>
        <taxon>Clostridia</taxon>
        <taxon>Neomoorellales</taxon>
        <taxon>Neomoorellaceae</taxon>
        <taxon>Thermanaeromonas</taxon>
    </lineage>
</organism>
<accession>A0A1W1VWB3</accession>
<dbReference type="AlphaFoldDB" id="A0A1W1VWB3"/>
<sequence>MFRARAAMMTPKPQRGWLRWLAWLAYPMGLLHGALLARFFFQPKEQASPQG</sequence>
<evidence type="ECO:0000313" key="3">
    <source>
        <dbReference type="Proteomes" id="UP000192569"/>
    </source>
</evidence>
<reference evidence="2 3" key="1">
    <citation type="submission" date="2017-04" db="EMBL/GenBank/DDBJ databases">
        <authorList>
            <person name="Afonso C.L."/>
            <person name="Miller P.J."/>
            <person name="Scott M.A."/>
            <person name="Spackman E."/>
            <person name="Goraichik I."/>
            <person name="Dimitrov K.M."/>
            <person name="Suarez D.L."/>
            <person name="Swayne D.E."/>
        </authorList>
    </citation>
    <scope>NUCLEOTIDE SEQUENCE [LARGE SCALE GENOMIC DNA]</scope>
    <source>
        <strain evidence="2 3">ToBE</strain>
    </source>
</reference>
<dbReference type="Proteomes" id="UP000192569">
    <property type="component" value="Chromosome I"/>
</dbReference>
<dbReference type="RefSeq" id="WP_157109901.1">
    <property type="nucleotide sequence ID" value="NZ_LT838272.1"/>
</dbReference>
<keyword evidence="1" id="KW-0812">Transmembrane</keyword>
<dbReference type="EMBL" id="LT838272">
    <property type="protein sequence ID" value="SMB97618.1"/>
    <property type="molecule type" value="Genomic_DNA"/>
</dbReference>
<keyword evidence="3" id="KW-1185">Reference proteome</keyword>
<protein>
    <submittedName>
        <fullName evidence="2">Uncharacterized protein</fullName>
    </submittedName>
</protein>
<proteinExistence type="predicted"/>
<dbReference type="STRING" id="698762.SAMN00808754_1897"/>
<gene>
    <name evidence="2" type="ORF">SAMN00808754_1897</name>
</gene>
<feature type="transmembrane region" description="Helical" evidence="1">
    <location>
        <begin position="20"/>
        <end position="41"/>
    </location>
</feature>
<keyword evidence="1" id="KW-0472">Membrane</keyword>
<evidence type="ECO:0000256" key="1">
    <source>
        <dbReference type="SAM" id="Phobius"/>
    </source>
</evidence>
<evidence type="ECO:0000313" key="2">
    <source>
        <dbReference type="EMBL" id="SMB97618.1"/>
    </source>
</evidence>
<dbReference type="OrthoDB" id="1725724at2"/>
<name>A0A1W1VWB3_9FIRM</name>